<feature type="compositionally biased region" description="Low complexity" evidence="2">
    <location>
        <begin position="223"/>
        <end position="234"/>
    </location>
</feature>
<gene>
    <name evidence="4" type="ORF">RJ640_006071</name>
</gene>
<feature type="region of interest" description="Disordered" evidence="2">
    <location>
        <begin position="1"/>
        <end position="29"/>
    </location>
</feature>
<dbReference type="AlphaFoldDB" id="A0AA88UFC3"/>
<organism evidence="4 5">
    <name type="scientific">Escallonia rubra</name>
    <dbReference type="NCBI Taxonomy" id="112253"/>
    <lineage>
        <taxon>Eukaryota</taxon>
        <taxon>Viridiplantae</taxon>
        <taxon>Streptophyta</taxon>
        <taxon>Embryophyta</taxon>
        <taxon>Tracheophyta</taxon>
        <taxon>Spermatophyta</taxon>
        <taxon>Magnoliopsida</taxon>
        <taxon>eudicotyledons</taxon>
        <taxon>Gunneridae</taxon>
        <taxon>Pentapetalae</taxon>
        <taxon>asterids</taxon>
        <taxon>campanulids</taxon>
        <taxon>Escalloniales</taxon>
        <taxon>Escalloniaceae</taxon>
        <taxon>Escallonia</taxon>
    </lineage>
</organism>
<protein>
    <recommendedName>
        <fullName evidence="3">Retrotransposon gag domain-containing protein</fullName>
    </recommendedName>
</protein>
<evidence type="ECO:0000259" key="3">
    <source>
        <dbReference type="Pfam" id="PF03732"/>
    </source>
</evidence>
<feature type="compositionally biased region" description="Low complexity" evidence="2">
    <location>
        <begin position="1"/>
        <end position="18"/>
    </location>
</feature>
<dbReference type="Pfam" id="PF03732">
    <property type="entry name" value="Retrotrans_gag"/>
    <property type="match status" value="1"/>
</dbReference>
<sequence>MSSSAAALPESLSPANSPGNSGLIGHALHGSHVSDDSPHALTDTSPTEGYCPDAWHSTDVLASEVVSAVFKATANKNHLSLVGGLGRRWADFIFGHAARAFGINLYGLFSPSTSTRSAQISQSKDKAIISDASSLAEDTKDSDLFWNFIIEGTGLLDQYGLERSSSRPNGPTNSDPTPSLAQDAVQHVDCFGQPCVVGSGPDSRGLPPPMIVVQRMFSLRLSSSSEESETTASSVQPTHFPDSRIEQCDPSQALILCSAMMGMDEFQRRMGCGRCTSGSSSESSNNGRKLLDRFGSLDDQLTELRQNVEELLALKLSVDQLNEELPAMRQALSELQGLMQQLIYAKVHFEGQAEHWFGTHTKAKGKVSWTELVRDLNSRFAQLFKESVIGKFHKLRQLGSVEQYYNEFETLRSVLVNEGCKFEEVYFVQSFISGLKDELRLEVEKFEEKKRPMLLV</sequence>
<feature type="compositionally biased region" description="Polar residues" evidence="2">
    <location>
        <begin position="166"/>
        <end position="180"/>
    </location>
</feature>
<feature type="coiled-coil region" evidence="1">
    <location>
        <begin position="294"/>
        <end position="338"/>
    </location>
</feature>
<evidence type="ECO:0000256" key="1">
    <source>
        <dbReference type="SAM" id="Coils"/>
    </source>
</evidence>
<evidence type="ECO:0000313" key="5">
    <source>
        <dbReference type="Proteomes" id="UP001187471"/>
    </source>
</evidence>
<keyword evidence="1" id="KW-0175">Coiled coil</keyword>
<feature type="region of interest" description="Disordered" evidence="2">
    <location>
        <begin position="223"/>
        <end position="245"/>
    </location>
</feature>
<dbReference type="EMBL" id="JAVXUO010001389">
    <property type="protein sequence ID" value="KAK2982784.1"/>
    <property type="molecule type" value="Genomic_DNA"/>
</dbReference>
<feature type="domain" description="Retrotransposon gag" evidence="3">
    <location>
        <begin position="344"/>
        <end position="436"/>
    </location>
</feature>
<dbReference type="InterPro" id="IPR005162">
    <property type="entry name" value="Retrotrans_gag_dom"/>
</dbReference>
<feature type="region of interest" description="Disordered" evidence="2">
    <location>
        <begin position="160"/>
        <end position="180"/>
    </location>
</feature>
<evidence type="ECO:0000313" key="4">
    <source>
        <dbReference type="EMBL" id="KAK2982784.1"/>
    </source>
</evidence>
<keyword evidence="5" id="KW-1185">Reference proteome</keyword>
<comment type="caution">
    <text evidence="4">The sequence shown here is derived from an EMBL/GenBank/DDBJ whole genome shotgun (WGS) entry which is preliminary data.</text>
</comment>
<evidence type="ECO:0000256" key="2">
    <source>
        <dbReference type="SAM" id="MobiDB-lite"/>
    </source>
</evidence>
<accession>A0AA88UFC3</accession>
<proteinExistence type="predicted"/>
<dbReference type="Proteomes" id="UP001187471">
    <property type="component" value="Unassembled WGS sequence"/>
</dbReference>
<reference evidence="4" key="1">
    <citation type="submission" date="2022-12" db="EMBL/GenBank/DDBJ databases">
        <title>Draft genome assemblies for two species of Escallonia (Escalloniales).</title>
        <authorList>
            <person name="Chanderbali A."/>
            <person name="Dervinis C."/>
            <person name="Anghel I."/>
            <person name="Soltis D."/>
            <person name="Soltis P."/>
            <person name="Zapata F."/>
        </authorList>
    </citation>
    <scope>NUCLEOTIDE SEQUENCE</scope>
    <source>
        <strain evidence="4">UCBG92.1500</strain>
        <tissue evidence="4">Leaf</tissue>
    </source>
</reference>
<name>A0AA88UFC3_9ASTE</name>